<dbReference type="AlphaFoldDB" id="A0A3S0L798"/>
<dbReference type="OrthoDB" id="9811841at2"/>
<dbReference type="Proteomes" id="UP000277766">
    <property type="component" value="Unassembled WGS sequence"/>
</dbReference>
<evidence type="ECO:0000313" key="12">
    <source>
        <dbReference type="EMBL" id="RTR28604.1"/>
    </source>
</evidence>
<dbReference type="GO" id="GO:0005975">
    <property type="term" value="P:carbohydrate metabolic process"/>
    <property type="evidence" value="ECO:0007669"/>
    <property type="project" value="InterPro"/>
</dbReference>
<feature type="region of interest" description="Disordered" evidence="11">
    <location>
        <begin position="1"/>
        <end position="33"/>
    </location>
</feature>
<evidence type="ECO:0000256" key="8">
    <source>
        <dbReference type="ARBA" id="ARBA00031423"/>
    </source>
</evidence>
<feature type="compositionally biased region" description="Basic and acidic residues" evidence="11">
    <location>
        <begin position="1"/>
        <end position="27"/>
    </location>
</feature>
<dbReference type="PANTHER" id="PTHR32438">
    <property type="entry name" value="4-ALPHA-GLUCANOTRANSFERASE DPE1, CHLOROPLASTIC/AMYLOPLASTIC"/>
    <property type="match status" value="1"/>
</dbReference>
<dbReference type="EC" id="2.4.1.25" evidence="3 10"/>
<evidence type="ECO:0000313" key="13">
    <source>
        <dbReference type="Proteomes" id="UP000277766"/>
    </source>
</evidence>
<organism evidence="12 13">
    <name type="scientific">Deinococcus radiophilus</name>
    <dbReference type="NCBI Taxonomy" id="32062"/>
    <lineage>
        <taxon>Bacteria</taxon>
        <taxon>Thermotogati</taxon>
        <taxon>Deinococcota</taxon>
        <taxon>Deinococci</taxon>
        <taxon>Deinococcales</taxon>
        <taxon>Deinococcaceae</taxon>
        <taxon>Deinococcus</taxon>
    </lineage>
</organism>
<accession>A0A3S0L798</accession>
<evidence type="ECO:0000256" key="2">
    <source>
        <dbReference type="ARBA" id="ARBA00005684"/>
    </source>
</evidence>
<keyword evidence="6 10" id="KW-0808">Transferase</keyword>
<proteinExistence type="inferred from homology"/>
<evidence type="ECO:0000256" key="4">
    <source>
        <dbReference type="ARBA" id="ARBA00020295"/>
    </source>
</evidence>
<evidence type="ECO:0000256" key="3">
    <source>
        <dbReference type="ARBA" id="ARBA00012560"/>
    </source>
</evidence>
<gene>
    <name evidence="12" type="primary">malQ</name>
    <name evidence="12" type="ORF">EJ104_04405</name>
</gene>
<evidence type="ECO:0000256" key="9">
    <source>
        <dbReference type="ARBA" id="ARBA00031501"/>
    </source>
</evidence>
<evidence type="ECO:0000256" key="5">
    <source>
        <dbReference type="ARBA" id="ARBA00022676"/>
    </source>
</evidence>
<evidence type="ECO:0000256" key="1">
    <source>
        <dbReference type="ARBA" id="ARBA00000439"/>
    </source>
</evidence>
<dbReference type="PANTHER" id="PTHR32438:SF5">
    <property type="entry name" value="4-ALPHA-GLUCANOTRANSFERASE DPE1, CHLOROPLASTIC_AMYLOPLASTIC"/>
    <property type="match status" value="1"/>
</dbReference>
<dbReference type="Gene3D" id="3.20.20.80">
    <property type="entry name" value="Glycosidases"/>
    <property type="match status" value="1"/>
</dbReference>
<comment type="caution">
    <text evidence="12">The sequence shown here is derived from an EMBL/GenBank/DDBJ whole genome shotgun (WGS) entry which is preliminary data.</text>
</comment>
<evidence type="ECO:0000256" key="7">
    <source>
        <dbReference type="ARBA" id="ARBA00023277"/>
    </source>
</evidence>
<keyword evidence="7 10" id="KW-0119">Carbohydrate metabolism</keyword>
<dbReference type="InterPro" id="IPR003385">
    <property type="entry name" value="Glyco_hydro_77"/>
</dbReference>
<sequence>MSHTSHPEVQDHQRHEPQHGAEHHEGLTDWPRSSGVLLHPTSLPGPYGLGELGAEARAWVDWLAEAGQSYWQMLPLGPTGHGSSPYQTLGAFAGNPMLISVGDLLDSGLLHSADLGEIPTGSLDRVDFDAQERWRSGLLWSAFRRFMAGEGQIDPQEFEVYKAEQARWLDNYALFRALKEVHGGAAWFDWEPQYRERDAAALTLFQQQHFEVVEHIRFIQFLFERQWQALRRYAAERGVQMVGDLPIFVALDSSDVWAHQDLFALDEQGRPEVQAGVPPDYFAAEGQLWGNPLYRWDRMQEQGFDWWVARFARSRELYDLFRVDHFRGFEAYWEVPYPAPNAMGGRWVPAPGRELLEEVGKRLGELPIIAEDLGVITLEVEELRDDFGLPGMAILQFAFSDPDFWNSPFYPANIPVNRVVYTGTHDNDTTRGWWATATELERHHLRMFTNSDPAETEVTWQMLNIAWHSRARIAIAPLQDLLNLDTEARMNVPGLAEGNWGWRVRAEPLTTELAAKLRELTAYSGRLAPAAQVDASAVI</sequence>
<comment type="similarity">
    <text evidence="2 10">Belongs to the disproportionating enzyme family.</text>
</comment>
<evidence type="ECO:0000256" key="6">
    <source>
        <dbReference type="ARBA" id="ARBA00022679"/>
    </source>
</evidence>
<evidence type="ECO:0000256" key="10">
    <source>
        <dbReference type="RuleBase" id="RU361207"/>
    </source>
</evidence>
<reference evidence="12 13" key="1">
    <citation type="submission" date="2018-12" db="EMBL/GenBank/DDBJ databases">
        <title>Deinococcus radiophilus ATCC 27603 genome sequencing and assembly.</title>
        <authorList>
            <person name="Maclea K.S."/>
            <person name="Maynard C.R."/>
        </authorList>
    </citation>
    <scope>NUCLEOTIDE SEQUENCE [LARGE SCALE GENOMIC DNA]</scope>
    <source>
        <strain evidence="12 13">ATCC 27603</strain>
    </source>
</reference>
<evidence type="ECO:0000256" key="11">
    <source>
        <dbReference type="SAM" id="MobiDB-lite"/>
    </source>
</evidence>
<name>A0A3S0L798_9DEIO</name>
<dbReference type="RefSeq" id="WP_126351553.1">
    <property type="nucleotide sequence ID" value="NZ_CP086380.1"/>
</dbReference>
<dbReference type="Pfam" id="PF02446">
    <property type="entry name" value="Glyco_hydro_77"/>
    <property type="match status" value="1"/>
</dbReference>
<protein>
    <recommendedName>
        <fullName evidence="4 10">4-alpha-glucanotransferase</fullName>
        <ecNumber evidence="3 10">2.4.1.25</ecNumber>
    </recommendedName>
    <alternativeName>
        <fullName evidence="8 10">Amylomaltase</fullName>
    </alternativeName>
    <alternativeName>
        <fullName evidence="9 10">Disproportionating enzyme</fullName>
    </alternativeName>
</protein>
<dbReference type="GO" id="GO:0004134">
    <property type="term" value="F:4-alpha-glucanotransferase activity"/>
    <property type="evidence" value="ECO:0007669"/>
    <property type="project" value="UniProtKB-EC"/>
</dbReference>
<keyword evidence="5 10" id="KW-0328">Glycosyltransferase</keyword>
<dbReference type="EMBL" id="RXPE01000006">
    <property type="protein sequence ID" value="RTR28604.1"/>
    <property type="molecule type" value="Genomic_DNA"/>
</dbReference>
<dbReference type="NCBIfam" id="NF011080">
    <property type="entry name" value="PRK14508.1-3"/>
    <property type="match status" value="1"/>
</dbReference>
<comment type="catalytic activity">
    <reaction evidence="1 10">
        <text>Transfers a segment of a (1-&gt;4)-alpha-D-glucan to a new position in an acceptor, which may be glucose or a (1-&gt;4)-alpha-D-glucan.</text>
        <dbReference type="EC" id="2.4.1.25"/>
    </reaction>
</comment>
<dbReference type="InterPro" id="IPR017853">
    <property type="entry name" value="GH"/>
</dbReference>
<dbReference type="SUPFAM" id="SSF51445">
    <property type="entry name" value="(Trans)glycosidases"/>
    <property type="match status" value="1"/>
</dbReference>
<keyword evidence="13" id="KW-1185">Reference proteome</keyword>
<dbReference type="NCBIfam" id="TIGR00217">
    <property type="entry name" value="malQ"/>
    <property type="match status" value="1"/>
</dbReference>